<dbReference type="AlphaFoldDB" id="A0A9P4PGH7"/>
<dbReference type="PANTHER" id="PTHR28620">
    <property type="entry name" value="CENTROMERE PROTEIN V"/>
    <property type="match status" value="1"/>
</dbReference>
<comment type="caution">
    <text evidence="5">The sequence shown here is derived from an EMBL/GenBank/DDBJ whole genome shotgun (WGS) entry which is preliminary data.</text>
</comment>
<dbReference type="EMBL" id="MU001503">
    <property type="protein sequence ID" value="KAF2442728.1"/>
    <property type="molecule type" value="Genomic_DNA"/>
</dbReference>
<evidence type="ECO:0000313" key="5">
    <source>
        <dbReference type="EMBL" id="KAF2442728.1"/>
    </source>
</evidence>
<dbReference type="OrthoDB" id="2993351at2759"/>
<dbReference type="InterPro" id="IPR052355">
    <property type="entry name" value="CENP-V-like"/>
</dbReference>
<comment type="similarity">
    <text evidence="1">Belongs to the Gfa family.</text>
</comment>
<reference evidence="5" key="1">
    <citation type="journal article" date="2020" name="Stud. Mycol.">
        <title>101 Dothideomycetes genomes: a test case for predicting lifestyles and emergence of pathogens.</title>
        <authorList>
            <person name="Haridas S."/>
            <person name="Albert R."/>
            <person name="Binder M."/>
            <person name="Bloem J."/>
            <person name="Labutti K."/>
            <person name="Salamov A."/>
            <person name="Andreopoulos B."/>
            <person name="Baker S."/>
            <person name="Barry K."/>
            <person name="Bills G."/>
            <person name="Bluhm B."/>
            <person name="Cannon C."/>
            <person name="Castanera R."/>
            <person name="Culley D."/>
            <person name="Daum C."/>
            <person name="Ezra D."/>
            <person name="Gonzalez J."/>
            <person name="Henrissat B."/>
            <person name="Kuo A."/>
            <person name="Liang C."/>
            <person name="Lipzen A."/>
            <person name="Lutzoni F."/>
            <person name="Magnuson J."/>
            <person name="Mondo S."/>
            <person name="Nolan M."/>
            <person name="Ohm R."/>
            <person name="Pangilinan J."/>
            <person name="Park H.-J."/>
            <person name="Ramirez L."/>
            <person name="Alfaro M."/>
            <person name="Sun H."/>
            <person name="Tritt A."/>
            <person name="Yoshinaga Y."/>
            <person name="Zwiers L.-H."/>
            <person name="Turgeon B."/>
            <person name="Goodwin S."/>
            <person name="Spatafora J."/>
            <person name="Crous P."/>
            <person name="Grigoriev I."/>
        </authorList>
    </citation>
    <scope>NUCLEOTIDE SEQUENCE</scope>
    <source>
        <strain evidence="5">CBS 690.94</strain>
    </source>
</reference>
<feature type="domain" description="CENP-V/GFA" evidence="4">
    <location>
        <begin position="281"/>
        <end position="403"/>
    </location>
</feature>
<dbReference type="GO" id="GO:0046872">
    <property type="term" value="F:metal ion binding"/>
    <property type="evidence" value="ECO:0007669"/>
    <property type="project" value="UniProtKB-KW"/>
</dbReference>
<evidence type="ECO:0000256" key="2">
    <source>
        <dbReference type="ARBA" id="ARBA00022723"/>
    </source>
</evidence>
<evidence type="ECO:0000256" key="1">
    <source>
        <dbReference type="ARBA" id="ARBA00005495"/>
    </source>
</evidence>
<dbReference type="PROSITE" id="PS51891">
    <property type="entry name" value="CENP_V_GFA"/>
    <property type="match status" value="1"/>
</dbReference>
<dbReference type="Pfam" id="PF04828">
    <property type="entry name" value="GFA"/>
    <property type="match status" value="1"/>
</dbReference>
<keyword evidence="3" id="KW-0862">Zinc</keyword>
<evidence type="ECO:0000313" key="6">
    <source>
        <dbReference type="Proteomes" id="UP000799764"/>
    </source>
</evidence>
<protein>
    <recommendedName>
        <fullName evidence="4">CENP-V/GFA domain-containing protein</fullName>
    </recommendedName>
</protein>
<evidence type="ECO:0000256" key="3">
    <source>
        <dbReference type="ARBA" id="ARBA00022833"/>
    </source>
</evidence>
<name>A0A9P4PGH7_9PLEO</name>
<evidence type="ECO:0000259" key="4">
    <source>
        <dbReference type="PROSITE" id="PS51891"/>
    </source>
</evidence>
<accession>A0A9P4PGH7</accession>
<dbReference type="GO" id="GO:0016846">
    <property type="term" value="F:carbon-sulfur lyase activity"/>
    <property type="evidence" value="ECO:0007669"/>
    <property type="project" value="InterPro"/>
</dbReference>
<keyword evidence="2" id="KW-0479">Metal-binding</keyword>
<organism evidence="5 6">
    <name type="scientific">Karstenula rhodostoma CBS 690.94</name>
    <dbReference type="NCBI Taxonomy" id="1392251"/>
    <lineage>
        <taxon>Eukaryota</taxon>
        <taxon>Fungi</taxon>
        <taxon>Dikarya</taxon>
        <taxon>Ascomycota</taxon>
        <taxon>Pezizomycotina</taxon>
        <taxon>Dothideomycetes</taxon>
        <taxon>Pleosporomycetidae</taxon>
        <taxon>Pleosporales</taxon>
        <taxon>Massarineae</taxon>
        <taxon>Didymosphaeriaceae</taxon>
        <taxon>Karstenula</taxon>
    </lineage>
</organism>
<sequence length="403" mass="45319">MFILKHASGRDSQAKASSSVDCYLYEVRYSLSSILDTGELRADTVRGNADSPGCWTHVMIPTSTLNAAVLSSAISCSGDSKIKIARIRRKATGKVEQTEKRSLIRDRDDPWPDNCVIQSIQELQMLDFISLTLETHFSDFSSKVVLYSQPLINQADLARSKSKLQSLFSPVSISSFLKQTSILFSCVFLFSNKIGLPSHTKSMQSQFPVIQRSFATFAQARFKKEQQSKARDSWRARSSCVETVPSSAVTLNSMVISVPDSPRDEALSKFLLARRRLAICYQASCHCQLIRYTVTLSPPLHDPESWVVECNCSICARNGYLNVYVQNPCIQFDNVDLNSNLVEKYRFGKERVQHYFCSRCGSSLMAESIEPGFYEGVKALNVRMFQGVDVRTLQRREVDGRSL</sequence>
<dbReference type="Proteomes" id="UP000799764">
    <property type="component" value="Unassembled WGS sequence"/>
</dbReference>
<dbReference type="InterPro" id="IPR011057">
    <property type="entry name" value="Mss4-like_sf"/>
</dbReference>
<gene>
    <name evidence="5" type="ORF">P171DRAFT_522456</name>
</gene>
<proteinExistence type="inferred from homology"/>
<dbReference type="InterPro" id="IPR006913">
    <property type="entry name" value="CENP-V/GFA"/>
</dbReference>
<dbReference type="SUPFAM" id="SSF51316">
    <property type="entry name" value="Mss4-like"/>
    <property type="match status" value="1"/>
</dbReference>
<dbReference type="Gene3D" id="2.170.150.70">
    <property type="match status" value="1"/>
</dbReference>
<dbReference type="PANTHER" id="PTHR28620:SF1">
    <property type="entry name" value="CENP-V_GFA DOMAIN-CONTAINING PROTEIN"/>
    <property type="match status" value="1"/>
</dbReference>
<keyword evidence="6" id="KW-1185">Reference proteome</keyword>